<feature type="region of interest" description="Disordered" evidence="1">
    <location>
        <begin position="118"/>
        <end position="162"/>
    </location>
</feature>
<evidence type="ECO:0000256" key="1">
    <source>
        <dbReference type="SAM" id="MobiDB-lite"/>
    </source>
</evidence>
<dbReference type="EMBL" id="JAGTXO010000051">
    <property type="protein sequence ID" value="KAG8458477.1"/>
    <property type="molecule type" value="Genomic_DNA"/>
</dbReference>
<name>A0A8J5XD79_DIALT</name>
<evidence type="ECO:0000313" key="2">
    <source>
        <dbReference type="EMBL" id="KAG8458477.1"/>
    </source>
</evidence>
<accession>A0A8J5XD79</accession>
<comment type="caution">
    <text evidence="2">The sequence shown here is derived from an EMBL/GenBank/DDBJ whole genome shotgun (WGS) entry which is preliminary data.</text>
</comment>
<reference evidence="2" key="1">
    <citation type="submission" date="2021-05" db="EMBL/GenBank/DDBJ databases">
        <title>The genome of the haptophyte Pavlova lutheri (Diacronema luteri, Pavlovales) - a model for lipid biosynthesis in eukaryotic algae.</title>
        <authorList>
            <person name="Hulatt C.J."/>
            <person name="Posewitz M.C."/>
        </authorList>
    </citation>
    <scope>NUCLEOTIDE SEQUENCE</scope>
    <source>
        <strain evidence="2">NIVA-4/92</strain>
    </source>
</reference>
<dbReference type="PANTHER" id="PTHR47475">
    <property type="entry name" value="CHROMOSOME TRANSMISSION FIDELITY PROTEIN 8"/>
    <property type="match status" value="1"/>
</dbReference>
<gene>
    <name evidence="2" type="ORF">KFE25_004355</name>
</gene>
<sequence>MAATGEGPSQSPRELPTLSGVQIQLRGAPSGGAPGEWTMMELQGTVETGAHTLPGMEIGDFVVLPGDKAKLRIGRQLLDGAAVPLKKPQAVLVKTPAKDGHGTVYTVVGVIRRKVSFTTRPNPAKPPALPPPPPCERQEAENRAPLAAAAHGCDRDTQVTTQ</sequence>
<keyword evidence="3" id="KW-1185">Reference proteome</keyword>
<dbReference type="OrthoDB" id="121932at2759"/>
<evidence type="ECO:0000313" key="3">
    <source>
        <dbReference type="Proteomes" id="UP000751190"/>
    </source>
</evidence>
<protein>
    <submittedName>
        <fullName evidence="2">Uncharacterized protein</fullName>
    </submittedName>
</protein>
<feature type="region of interest" description="Disordered" evidence="1">
    <location>
        <begin position="1"/>
        <end position="20"/>
    </location>
</feature>
<feature type="compositionally biased region" description="Basic and acidic residues" evidence="1">
    <location>
        <begin position="152"/>
        <end position="162"/>
    </location>
</feature>
<feature type="compositionally biased region" description="Pro residues" evidence="1">
    <location>
        <begin position="123"/>
        <end position="135"/>
    </location>
</feature>
<dbReference type="Proteomes" id="UP000751190">
    <property type="component" value="Unassembled WGS sequence"/>
</dbReference>
<dbReference type="PANTHER" id="PTHR47475:SF2">
    <property type="entry name" value="CHROMOSOME TRANSMISSION FIDELITY PROTEIN 8"/>
    <property type="match status" value="1"/>
</dbReference>
<organism evidence="2 3">
    <name type="scientific">Diacronema lutheri</name>
    <name type="common">Unicellular marine alga</name>
    <name type="synonym">Monochrysis lutheri</name>
    <dbReference type="NCBI Taxonomy" id="2081491"/>
    <lineage>
        <taxon>Eukaryota</taxon>
        <taxon>Haptista</taxon>
        <taxon>Haptophyta</taxon>
        <taxon>Pavlovophyceae</taxon>
        <taxon>Pavlovales</taxon>
        <taxon>Pavlovaceae</taxon>
        <taxon>Diacronema</taxon>
    </lineage>
</organism>
<proteinExistence type="predicted"/>
<dbReference type="AlphaFoldDB" id="A0A8J5XD79"/>